<evidence type="ECO:0000313" key="2">
    <source>
        <dbReference type="Proteomes" id="UP000502611"/>
    </source>
</evidence>
<accession>A0A6M4GFL8</accession>
<dbReference type="Proteomes" id="UP000502611">
    <property type="component" value="Chromosome"/>
</dbReference>
<dbReference type="SUPFAM" id="SSF56784">
    <property type="entry name" value="HAD-like"/>
    <property type="match status" value="1"/>
</dbReference>
<organism evidence="1 2">
    <name type="scientific">Sphingobium yanoikuyae</name>
    <name type="common">Sphingomonas yanoikuyae</name>
    <dbReference type="NCBI Taxonomy" id="13690"/>
    <lineage>
        <taxon>Bacteria</taxon>
        <taxon>Pseudomonadati</taxon>
        <taxon>Pseudomonadota</taxon>
        <taxon>Alphaproteobacteria</taxon>
        <taxon>Sphingomonadales</taxon>
        <taxon>Sphingomonadaceae</taxon>
        <taxon>Sphingobium</taxon>
    </lineage>
</organism>
<gene>
    <name evidence="1" type="ORF">HH800_21395</name>
</gene>
<sequence length="975" mass="108852">MNRHTYRIRRFIGKHIKKHAFLRKSLGLYSKSLTEVRPSMKWPYFDITEYLNRYPDVAAAEMDAFEHFSRHGWREGRWASAYFDALWYANAYLDTNDGIDPISHYANGGWRQGTRPNPYFDAEWYLNTYLDVKEAGVEPLDHYVNWGWKEGRNPSPYFDVRYYLQHNGDVRETGMEPLMHFILCGWREQGRNPNPYFSGDWYRQKYQDRFDTDTCPLRHYLASGSALGLQPGPNFDPLFYRKKYSDIAPDSEPLAHFLQYGRSERRVPHPDAEPDADIAVADWAGANALNEQRIALLSRELGTPLALSSPSEVAQGTIRKYLPNVKAVTFDIFDTLVERRSGRPETIFALLDVVARQKAPQISNFVAVRKQAERNAREIAGMREITMVEIWDHFSQLTGLSAAVCTDLARHECELEITFCEAKPIGIDLLRTALEEGRAVYLLSDIYFDRDTVEAILAKAGVIGYSKLYISSEIGGTKHYGGMFKLLLSENDLIAGEVLHIGDNPHSDVAMPKSVGMLALQIEKSDAMSPSDTLRAWFNSDISNPTGLWQSIIAGELIHRDALLHVSTPSTLDIVRTAGAQALGPVLLAFAQYLAKKSRQFGHGCLYFASRDGFYLREAYEALRPVCPDLPPSRYVLASRRVCRAAGISNLDDILAVASVDHFPMPLRQFMAARFLLSDAEIDALPVSAQDLDRVITNARSDKEMHRLLESCSGAILARCMAHAAAYRDYLADTGITSPGAALVDIGYRGTTQRAIADMTGNKLDGLYMVTWPEVSGLLDRGLRYDAFLPSKGASSDPIVKYVQMLELLCSATHGSIASFEHENGVARPVMLPGDISARTGHTLNALREGALDFVHAIASSYPELLDWQPPHSAEVIGTLVEFCATPRLEVVDGLREHLFEDVFGGAVKPLIGRQGSNLGEALEDGCWTEGSVSLWRATALGFSSLSWPEGDAQPDRFDREGMTFPGYQTAEVLA</sequence>
<protein>
    <recommendedName>
        <fullName evidence="3">HAD family hydrolase</fullName>
    </recommendedName>
</protein>
<dbReference type="Gene3D" id="1.10.150.400">
    <property type="match status" value="1"/>
</dbReference>
<name>A0A6M4GFL8_SPHYA</name>
<dbReference type="RefSeq" id="WP_169862264.1">
    <property type="nucleotide sequence ID" value="NZ_CP053021.1"/>
</dbReference>
<dbReference type="AlphaFoldDB" id="A0A6M4GFL8"/>
<dbReference type="Pfam" id="PF00702">
    <property type="entry name" value="Hydrolase"/>
    <property type="match status" value="1"/>
</dbReference>
<evidence type="ECO:0000313" key="1">
    <source>
        <dbReference type="EMBL" id="QJR04527.1"/>
    </source>
</evidence>
<proteinExistence type="predicted"/>
<dbReference type="EMBL" id="CP053021">
    <property type="protein sequence ID" value="QJR04527.1"/>
    <property type="molecule type" value="Genomic_DNA"/>
</dbReference>
<dbReference type="InterPro" id="IPR036412">
    <property type="entry name" value="HAD-like_sf"/>
</dbReference>
<evidence type="ECO:0008006" key="3">
    <source>
        <dbReference type="Google" id="ProtNLM"/>
    </source>
</evidence>
<dbReference type="Gene3D" id="3.40.50.1000">
    <property type="entry name" value="HAD superfamily/HAD-like"/>
    <property type="match status" value="1"/>
</dbReference>
<dbReference type="InterPro" id="IPR023214">
    <property type="entry name" value="HAD_sf"/>
</dbReference>
<reference evidence="1 2" key="1">
    <citation type="submission" date="2020-04" db="EMBL/GenBank/DDBJ databases">
        <title>The Whole Genome Analysis of High salt-tolerant Sphingobium yanoikuyae YC-XJ2 with Aryl organophosphorus flame retardants (aryl-OPFRs)-degrading capacity and characteristics of Related phosphotriesterase.</title>
        <authorList>
            <person name="Li X."/>
        </authorList>
    </citation>
    <scope>NUCLEOTIDE SEQUENCE [LARGE SCALE GENOMIC DNA]</scope>
    <source>
        <strain evidence="1 2">YC-XJ2</strain>
    </source>
</reference>